<evidence type="ECO:0000313" key="6">
    <source>
        <dbReference type="Proteomes" id="UP001597519"/>
    </source>
</evidence>
<evidence type="ECO:0000256" key="2">
    <source>
        <dbReference type="ARBA" id="ARBA00023277"/>
    </source>
</evidence>
<comment type="caution">
    <text evidence="5">The sequence shown here is derived from an EMBL/GenBank/DDBJ whole genome shotgun (WGS) entry which is preliminary data.</text>
</comment>
<dbReference type="NCBIfam" id="TIGR00274">
    <property type="entry name" value="N-acetylmuramic acid 6-phosphate etherase"/>
    <property type="match status" value="1"/>
</dbReference>
<comment type="subunit">
    <text evidence="3">Homodimer.</text>
</comment>
<comment type="function">
    <text evidence="3">Specifically catalyzes the cleavage of the D-lactyl ether substituent of MurNAc 6-phosphate, producing GlcNAc 6-phosphate and D-lactate.</text>
</comment>
<evidence type="ECO:0000259" key="4">
    <source>
        <dbReference type="PROSITE" id="PS51464"/>
    </source>
</evidence>
<dbReference type="InterPro" id="IPR005488">
    <property type="entry name" value="Etherase_MurQ"/>
</dbReference>
<dbReference type="HAMAP" id="MF_00068">
    <property type="entry name" value="MurQ"/>
    <property type="match status" value="1"/>
</dbReference>
<dbReference type="InterPro" id="IPR005486">
    <property type="entry name" value="Glucokinase_regulatory_CS"/>
</dbReference>
<dbReference type="EMBL" id="JBHUOQ010000003">
    <property type="protein sequence ID" value="MFD2830597.1"/>
    <property type="molecule type" value="Genomic_DNA"/>
</dbReference>
<dbReference type="Proteomes" id="UP001597519">
    <property type="component" value="Unassembled WGS sequence"/>
</dbReference>
<accession>A0ABW5WX63</accession>
<comment type="pathway">
    <text evidence="3">Amino-sugar metabolism; N-acetylmuramate degradation.</text>
</comment>
<evidence type="ECO:0000256" key="1">
    <source>
        <dbReference type="ARBA" id="ARBA00023239"/>
    </source>
</evidence>
<comment type="catalytic activity">
    <reaction evidence="3">
        <text>N-acetyl-D-muramate 6-phosphate + H2O = N-acetyl-D-glucosamine 6-phosphate + (R)-lactate</text>
        <dbReference type="Rhea" id="RHEA:26410"/>
        <dbReference type="ChEBI" id="CHEBI:15377"/>
        <dbReference type="ChEBI" id="CHEBI:16004"/>
        <dbReference type="ChEBI" id="CHEBI:57513"/>
        <dbReference type="ChEBI" id="CHEBI:58722"/>
        <dbReference type="EC" id="4.2.1.126"/>
    </reaction>
</comment>
<dbReference type="NCBIfam" id="NF003915">
    <property type="entry name" value="PRK05441.1"/>
    <property type="match status" value="1"/>
</dbReference>
<feature type="domain" description="SIS" evidence="4">
    <location>
        <begin position="49"/>
        <end position="214"/>
    </location>
</feature>
<dbReference type="PANTHER" id="PTHR10088:SF4">
    <property type="entry name" value="GLUCOKINASE REGULATORY PROTEIN"/>
    <property type="match status" value="1"/>
</dbReference>
<dbReference type="Gene3D" id="3.40.50.10490">
    <property type="entry name" value="Glucose-6-phosphate isomerase like protein, domain 1"/>
    <property type="match status" value="1"/>
</dbReference>
<evidence type="ECO:0000313" key="5">
    <source>
        <dbReference type="EMBL" id="MFD2830597.1"/>
    </source>
</evidence>
<dbReference type="PANTHER" id="PTHR10088">
    <property type="entry name" value="GLUCOKINASE REGULATORY PROTEIN"/>
    <property type="match status" value="1"/>
</dbReference>
<feature type="active site" evidence="3">
    <location>
        <position position="110"/>
    </location>
</feature>
<keyword evidence="2 3" id="KW-0119">Carbohydrate metabolism</keyword>
<dbReference type="InterPro" id="IPR001347">
    <property type="entry name" value="SIS_dom"/>
</dbReference>
<gene>
    <name evidence="3 5" type="primary">murQ</name>
    <name evidence="5" type="ORF">ACFSX4_08995</name>
</gene>
<sequence>MVLLGTESRNSNSEQLDLMSVREIIELMNEETEKGLRAVENASPNIEALIEEILNRDSGRIIYAGAGTSGRLGVLDASECPPTFHTDPEAFIGLIAGGEKALRFAIEGAEDSIELGAADIESLGVSSGDCVIGIAASGRTPYVKGVLESAKEKGALTASVSNNTGSEISKIADFAVEVDSGAEIISGSTRLKAGTTQKLVLNMISTIVNIKRGKVYGNFMIDVSATNEKLENRAVNMISDITGEDRETSKRAYRDSGRHVKTAVVSLILNVGADEAEKLIAKEPNIRKIIK</sequence>
<dbReference type="PROSITE" id="PS01272">
    <property type="entry name" value="GCKR"/>
    <property type="match status" value="1"/>
</dbReference>
<dbReference type="RefSeq" id="WP_377773782.1">
    <property type="nucleotide sequence ID" value="NZ_JBHUOQ010000003.1"/>
</dbReference>
<proteinExistence type="inferred from homology"/>
<dbReference type="Gene3D" id="1.10.8.1080">
    <property type="match status" value="1"/>
</dbReference>
<organism evidence="5 6">
    <name type="scientific">Corticicoccus populi</name>
    <dbReference type="NCBI Taxonomy" id="1812821"/>
    <lineage>
        <taxon>Bacteria</taxon>
        <taxon>Bacillati</taxon>
        <taxon>Bacillota</taxon>
        <taxon>Bacilli</taxon>
        <taxon>Bacillales</taxon>
        <taxon>Staphylococcaceae</taxon>
        <taxon>Corticicoccus</taxon>
    </lineage>
</organism>
<keyword evidence="1 3" id="KW-0456">Lyase</keyword>
<comment type="similarity">
    <text evidence="3">Belongs to the GCKR-like family. MurNAc-6-P etherase subfamily.</text>
</comment>
<comment type="miscellaneous">
    <text evidence="3">A lyase-type mechanism (elimination/hydration) is suggested for the cleavage of the lactyl ether bond of MurNAc 6-phosphate, with the formation of an alpha,beta-unsaturated aldehyde intermediate with (E)-stereochemistry, followed by the syn addition of water to give product.</text>
</comment>
<dbReference type="InterPro" id="IPR040190">
    <property type="entry name" value="MURQ/GCKR"/>
</dbReference>
<dbReference type="Pfam" id="PF22645">
    <property type="entry name" value="GKRP_SIS_N"/>
    <property type="match status" value="1"/>
</dbReference>
<dbReference type="PROSITE" id="PS51464">
    <property type="entry name" value="SIS"/>
    <property type="match status" value="1"/>
</dbReference>
<dbReference type="EC" id="4.2.1.126" evidence="3"/>
<dbReference type="CDD" id="cd05007">
    <property type="entry name" value="SIS_Etherase"/>
    <property type="match status" value="1"/>
</dbReference>
<protein>
    <recommendedName>
        <fullName evidence="3">N-acetylmuramic acid 6-phosphate etherase</fullName>
        <shortName evidence="3">MurNAc-6-P etherase</shortName>
        <ecNumber evidence="3">4.2.1.126</ecNumber>
    </recommendedName>
    <alternativeName>
        <fullName evidence="3">N-acetylmuramic acid 6-phosphate hydrolase</fullName>
    </alternativeName>
    <alternativeName>
        <fullName evidence="3">N-acetylmuramic acid 6-phosphate lyase</fullName>
    </alternativeName>
</protein>
<keyword evidence="6" id="KW-1185">Reference proteome</keyword>
<dbReference type="GO" id="GO:0016829">
    <property type="term" value="F:lyase activity"/>
    <property type="evidence" value="ECO:0007669"/>
    <property type="project" value="UniProtKB-KW"/>
</dbReference>
<name>A0ABW5WX63_9STAP</name>
<dbReference type="InterPro" id="IPR046348">
    <property type="entry name" value="SIS_dom_sf"/>
</dbReference>
<reference evidence="6" key="1">
    <citation type="journal article" date="2019" name="Int. J. Syst. Evol. Microbiol.">
        <title>The Global Catalogue of Microorganisms (GCM) 10K type strain sequencing project: providing services to taxonomists for standard genome sequencing and annotation.</title>
        <authorList>
            <consortium name="The Broad Institute Genomics Platform"/>
            <consortium name="The Broad Institute Genome Sequencing Center for Infectious Disease"/>
            <person name="Wu L."/>
            <person name="Ma J."/>
        </authorList>
    </citation>
    <scope>NUCLEOTIDE SEQUENCE [LARGE SCALE GENOMIC DNA]</scope>
    <source>
        <strain evidence="6">KCTC 33575</strain>
    </source>
</reference>
<feature type="active site" description="Proton donor" evidence="3">
    <location>
        <position position="79"/>
    </location>
</feature>
<dbReference type="NCBIfam" id="NF009222">
    <property type="entry name" value="PRK12570.1"/>
    <property type="match status" value="1"/>
</dbReference>
<evidence type="ECO:0000256" key="3">
    <source>
        <dbReference type="HAMAP-Rule" id="MF_00068"/>
    </source>
</evidence>
<dbReference type="SUPFAM" id="SSF53697">
    <property type="entry name" value="SIS domain"/>
    <property type="match status" value="1"/>
</dbReference>